<proteinExistence type="predicted"/>
<name>A0A4Y2CET8_ARAVE</name>
<keyword evidence="2" id="KW-1185">Reference proteome</keyword>
<evidence type="ECO:0000313" key="2">
    <source>
        <dbReference type="Proteomes" id="UP000499080"/>
    </source>
</evidence>
<sequence>MPRRHRTKLPLRERVENVCGQFGSQERSHPIPQKPLNKYIFDNITTGPTYPNSQQATVYPIPLVPWRRKILKISRLAQRAPMPNLPRSTQSPSELWRRKYLKISRLALGAPNLNLPRSTLFSNLCRSKVLKV</sequence>
<gene>
    <name evidence="1" type="ORF">AVEN_85812_1</name>
</gene>
<reference evidence="1 2" key="1">
    <citation type="journal article" date="2019" name="Sci. Rep.">
        <title>Orb-weaving spider Araneus ventricosus genome elucidates the spidroin gene catalogue.</title>
        <authorList>
            <person name="Kono N."/>
            <person name="Nakamura H."/>
            <person name="Ohtoshi R."/>
            <person name="Moran D.A.P."/>
            <person name="Shinohara A."/>
            <person name="Yoshida Y."/>
            <person name="Fujiwara M."/>
            <person name="Mori M."/>
            <person name="Tomita M."/>
            <person name="Arakawa K."/>
        </authorList>
    </citation>
    <scope>NUCLEOTIDE SEQUENCE [LARGE SCALE GENOMIC DNA]</scope>
</reference>
<dbReference type="AlphaFoldDB" id="A0A4Y2CET8"/>
<dbReference type="Proteomes" id="UP000499080">
    <property type="component" value="Unassembled WGS sequence"/>
</dbReference>
<protein>
    <submittedName>
        <fullName evidence="1">Uncharacterized protein</fullName>
    </submittedName>
</protein>
<comment type="caution">
    <text evidence="1">The sequence shown here is derived from an EMBL/GenBank/DDBJ whole genome shotgun (WGS) entry which is preliminary data.</text>
</comment>
<organism evidence="1 2">
    <name type="scientific">Araneus ventricosus</name>
    <name type="common">Orbweaver spider</name>
    <name type="synonym">Epeira ventricosa</name>
    <dbReference type="NCBI Taxonomy" id="182803"/>
    <lineage>
        <taxon>Eukaryota</taxon>
        <taxon>Metazoa</taxon>
        <taxon>Ecdysozoa</taxon>
        <taxon>Arthropoda</taxon>
        <taxon>Chelicerata</taxon>
        <taxon>Arachnida</taxon>
        <taxon>Araneae</taxon>
        <taxon>Araneomorphae</taxon>
        <taxon>Entelegynae</taxon>
        <taxon>Araneoidea</taxon>
        <taxon>Araneidae</taxon>
        <taxon>Araneus</taxon>
    </lineage>
</organism>
<evidence type="ECO:0000313" key="1">
    <source>
        <dbReference type="EMBL" id="GBM02863.1"/>
    </source>
</evidence>
<dbReference type="EMBL" id="BGPR01238963">
    <property type="protein sequence ID" value="GBM02863.1"/>
    <property type="molecule type" value="Genomic_DNA"/>
</dbReference>
<accession>A0A4Y2CET8</accession>